<dbReference type="PANTHER" id="PTHR12144">
    <property type="entry name" value="NEGATIVE ELONGATION FACTOR D"/>
    <property type="match status" value="1"/>
</dbReference>
<comment type="subcellular location">
    <subcellularLocation>
        <location evidence="1">Nucleus</location>
    </subcellularLocation>
</comment>
<keyword evidence="8" id="KW-1185">Reference proteome</keyword>
<dbReference type="SMR" id="A2GBU2"/>
<dbReference type="Proteomes" id="UP000001542">
    <property type="component" value="Unassembled WGS sequence"/>
</dbReference>
<keyword evidence="6" id="KW-0539">Nucleus</keyword>
<reference evidence="7" key="2">
    <citation type="journal article" date="2007" name="Science">
        <title>Draft genome sequence of the sexually transmitted pathogen Trichomonas vaginalis.</title>
        <authorList>
            <person name="Carlton J.M."/>
            <person name="Hirt R.P."/>
            <person name="Silva J.C."/>
            <person name="Delcher A.L."/>
            <person name="Schatz M."/>
            <person name="Zhao Q."/>
            <person name="Wortman J.R."/>
            <person name="Bidwell S.L."/>
            <person name="Alsmark U.C.M."/>
            <person name="Besteiro S."/>
            <person name="Sicheritz-Ponten T."/>
            <person name="Noel C.J."/>
            <person name="Dacks J.B."/>
            <person name="Foster P.G."/>
            <person name="Simillion C."/>
            <person name="Van de Peer Y."/>
            <person name="Miranda-Saavedra D."/>
            <person name="Barton G.J."/>
            <person name="Westrop G.D."/>
            <person name="Mueller S."/>
            <person name="Dessi D."/>
            <person name="Fiori P.L."/>
            <person name="Ren Q."/>
            <person name="Paulsen I."/>
            <person name="Zhang H."/>
            <person name="Bastida-Corcuera F.D."/>
            <person name="Simoes-Barbosa A."/>
            <person name="Brown M.T."/>
            <person name="Hayes R.D."/>
            <person name="Mukherjee M."/>
            <person name="Okumura C.Y."/>
            <person name="Schneider R."/>
            <person name="Smith A.J."/>
            <person name="Vanacova S."/>
            <person name="Villalvazo M."/>
            <person name="Haas B.J."/>
            <person name="Pertea M."/>
            <person name="Feldblyum T.V."/>
            <person name="Utterback T.R."/>
            <person name="Shu C.L."/>
            <person name="Osoegawa K."/>
            <person name="de Jong P.J."/>
            <person name="Hrdy I."/>
            <person name="Horvathova L."/>
            <person name="Zubacova Z."/>
            <person name="Dolezal P."/>
            <person name="Malik S.B."/>
            <person name="Logsdon J.M. Jr."/>
            <person name="Henze K."/>
            <person name="Gupta A."/>
            <person name="Wang C.C."/>
            <person name="Dunne R.L."/>
            <person name="Upcroft J.A."/>
            <person name="Upcroft P."/>
            <person name="White O."/>
            <person name="Salzberg S.L."/>
            <person name="Tang P."/>
            <person name="Chiu C.-H."/>
            <person name="Lee Y.-S."/>
            <person name="Embley T.M."/>
            <person name="Coombs G.H."/>
            <person name="Mottram J.C."/>
            <person name="Tachezy J."/>
            <person name="Fraser-Liggett C.M."/>
            <person name="Johnson P.J."/>
        </authorList>
    </citation>
    <scope>NUCLEOTIDE SEQUENCE [LARGE SCALE GENOMIC DNA]</scope>
    <source>
        <strain evidence="7">G3</strain>
    </source>
</reference>
<proteinExistence type="inferred from homology"/>
<dbReference type="KEGG" id="tva:4743014"/>
<keyword evidence="5" id="KW-0804">Transcription</keyword>
<evidence type="ECO:0000256" key="6">
    <source>
        <dbReference type="ARBA" id="ARBA00023242"/>
    </source>
</evidence>
<dbReference type="VEuPathDB" id="TrichDB:TVAGG3_0158730"/>
<dbReference type="GO" id="GO:0032021">
    <property type="term" value="C:NELF complex"/>
    <property type="evidence" value="ECO:0000318"/>
    <property type="project" value="GO_Central"/>
</dbReference>
<comment type="similarity">
    <text evidence="2">Belongs to the NELF-D family.</text>
</comment>
<sequence length="529" mass="61699">MFESQTDHSQPLREFDAILHPKIEDLVSSYIENEGDTNDLVEYLANGYVGKLHKLDILGSLMSKHGYDFKEIFRSSIKKKVYQMFNPDVFDSLIKDSMSPPEWISEIIESPLWTSVMFSLLERFPNSEFLNYCVTQVCLRHPENVSDVPPYVLNLDAFQNVIRFLIENWTPENKEKFIKIISIDPRTAMETAFILDRNTQISLIQDIERSLSKNITYLNVFQRTLMKLDGWSSTSIEAYFGIVPLHPDHIESFKECYNFSNYSKDLVHRKVSASLLDANVSNQTTLSLISFLQTISSENIDIQLYSQGINSLRQWRFKEAGDLWSALQILKNFIIATNTLDMMRYLAKNNRLAIEDRNLNRSPEIDVIKEIMFWHPTLRMKAFDVYVMLYESIRGKTDVYRILMNNLYDNLIYMFGFGISIKVLKFLRTKKEPLDIARERQFYIKLIPLLKPPFSDEFLLEFAHTLDSKRVRSLMYPASNTRPIPVQVTLLTSVINFVQELNRQNILKGKPTEAVLYDDIRHAASKARH</sequence>
<dbReference type="PANTHER" id="PTHR12144:SF0">
    <property type="entry name" value="NEGATIVE ELONGATION FACTOR C_D"/>
    <property type="match status" value="1"/>
</dbReference>
<protein>
    <submittedName>
        <fullName evidence="7">Uncharacterized protein</fullName>
    </submittedName>
</protein>
<evidence type="ECO:0000256" key="1">
    <source>
        <dbReference type="ARBA" id="ARBA00004123"/>
    </source>
</evidence>
<dbReference type="VEuPathDB" id="TrichDB:TVAG_225160"/>
<dbReference type="RefSeq" id="XP_001298305.1">
    <property type="nucleotide sequence ID" value="XM_001298304.1"/>
</dbReference>
<evidence type="ECO:0000256" key="5">
    <source>
        <dbReference type="ARBA" id="ARBA00023163"/>
    </source>
</evidence>
<evidence type="ECO:0000256" key="4">
    <source>
        <dbReference type="ARBA" id="ARBA00023015"/>
    </source>
</evidence>
<organism evidence="7 8">
    <name type="scientific">Trichomonas vaginalis (strain ATCC PRA-98 / G3)</name>
    <dbReference type="NCBI Taxonomy" id="412133"/>
    <lineage>
        <taxon>Eukaryota</taxon>
        <taxon>Metamonada</taxon>
        <taxon>Parabasalia</taxon>
        <taxon>Trichomonadida</taxon>
        <taxon>Trichomonadidae</taxon>
        <taxon>Trichomonas</taxon>
    </lineage>
</organism>
<accession>A2GBU2</accession>
<evidence type="ECO:0000313" key="7">
    <source>
        <dbReference type="EMBL" id="EAX85375.1"/>
    </source>
</evidence>
<dbReference type="AlphaFoldDB" id="A2GBU2"/>
<evidence type="ECO:0000256" key="3">
    <source>
        <dbReference type="ARBA" id="ARBA00022491"/>
    </source>
</evidence>
<dbReference type="Pfam" id="PF04858">
    <property type="entry name" value="TH1"/>
    <property type="match status" value="1"/>
</dbReference>
<dbReference type="InParanoid" id="A2GBU2"/>
<name>A2GBU2_TRIV3</name>
<reference evidence="7" key="1">
    <citation type="submission" date="2006-10" db="EMBL/GenBank/DDBJ databases">
        <authorList>
            <person name="Amadeo P."/>
            <person name="Zhao Q."/>
            <person name="Wortman J."/>
            <person name="Fraser-Liggett C."/>
            <person name="Carlton J."/>
        </authorList>
    </citation>
    <scope>NUCLEOTIDE SEQUENCE</scope>
    <source>
        <strain evidence="7">G3</strain>
    </source>
</reference>
<dbReference type="OrthoDB" id="511287at2759"/>
<dbReference type="GO" id="GO:0034244">
    <property type="term" value="P:negative regulation of transcription elongation by RNA polymerase II"/>
    <property type="evidence" value="ECO:0000318"/>
    <property type="project" value="GO_Central"/>
</dbReference>
<dbReference type="InterPro" id="IPR006942">
    <property type="entry name" value="TH1"/>
</dbReference>
<dbReference type="STRING" id="5722.A2GBU2"/>
<keyword evidence="3" id="KW-0678">Repressor</keyword>
<dbReference type="EMBL" id="DS114964">
    <property type="protein sequence ID" value="EAX85375.1"/>
    <property type="molecule type" value="Genomic_DNA"/>
</dbReference>
<dbReference type="GO" id="GO:0003723">
    <property type="term" value="F:RNA binding"/>
    <property type="evidence" value="ECO:0000318"/>
    <property type="project" value="GO_Central"/>
</dbReference>
<evidence type="ECO:0000256" key="2">
    <source>
        <dbReference type="ARBA" id="ARBA00005726"/>
    </source>
</evidence>
<evidence type="ECO:0000313" key="8">
    <source>
        <dbReference type="Proteomes" id="UP000001542"/>
    </source>
</evidence>
<keyword evidence="4" id="KW-0805">Transcription regulation</keyword>
<gene>
    <name evidence="7" type="ORF">TVAG_225160</name>
</gene>